<feature type="chain" id="PRO_5027118140" description="DUF5667 domain-containing protein" evidence="1">
    <location>
        <begin position="22"/>
        <end position="167"/>
    </location>
</feature>
<evidence type="ECO:0008006" key="3">
    <source>
        <dbReference type="Google" id="ProtNLM"/>
    </source>
</evidence>
<organism evidence="2">
    <name type="scientific">uncultured Solirubrobacteraceae bacterium</name>
    <dbReference type="NCBI Taxonomy" id="1162706"/>
    <lineage>
        <taxon>Bacteria</taxon>
        <taxon>Bacillati</taxon>
        <taxon>Actinomycetota</taxon>
        <taxon>Thermoleophilia</taxon>
        <taxon>Solirubrobacterales</taxon>
        <taxon>Solirubrobacteraceae</taxon>
        <taxon>environmental samples</taxon>
    </lineage>
</organism>
<dbReference type="AlphaFoldDB" id="A0A6J4SM37"/>
<sequence length="167" mass="18202">MVSRRLVLTVIAAGAFGAAPAAPAVASDATLKREIRSNLVKNRPVLTSFQEAVDGFVEADAAKRRTAAARLENATDRLRPRISSYKRGVARNSTSSRNGAIAKRTLLSGLREFDTGLREYKRAADKVRAGASKSSVLPSLRRADRRFLLAAKREEAAITRLNIERPD</sequence>
<proteinExistence type="predicted"/>
<evidence type="ECO:0000313" key="2">
    <source>
        <dbReference type="EMBL" id="CAA9495452.1"/>
    </source>
</evidence>
<keyword evidence="1" id="KW-0732">Signal</keyword>
<evidence type="ECO:0000256" key="1">
    <source>
        <dbReference type="SAM" id="SignalP"/>
    </source>
</evidence>
<protein>
    <recommendedName>
        <fullName evidence="3">DUF5667 domain-containing protein</fullName>
    </recommendedName>
</protein>
<feature type="signal peptide" evidence="1">
    <location>
        <begin position="1"/>
        <end position="21"/>
    </location>
</feature>
<accession>A0A6J4SM37</accession>
<name>A0A6J4SM37_9ACTN</name>
<dbReference type="EMBL" id="CADCVR010000053">
    <property type="protein sequence ID" value="CAA9495452.1"/>
    <property type="molecule type" value="Genomic_DNA"/>
</dbReference>
<reference evidence="2" key="1">
    <citation type="submission" date="2020-02" db="EMBL/GenBank/DDBJ databases">
        <authorList>
            <person name="Meier V. D."/>
        </authorList>
    </citation>
    <scope>NUCLEOTIDE SEQUENCE</scope>
    <source>
        <strain evidence="2">AVDCRST_MAG53</strain>
    </source>
</reference>
<gene>
    <name evidence="2" type="ORF">AVDCRST_MAG53-1766</name>
</gene>